<keyword evidence="1" id="KW-0812">Transmembrane</keyword>
<feature type="transmembrane region" description="Helical" evidence="1">
    <location>
        <begin position="55"/>
        <end position="82"/>
    </location>
</feature>
<evidence type="ECO:0000313" key="2">
    <source>
        <dbReference type="Ensembl" id="ENSPMRP00000019843.1"/>
    </source>
</evidence>
<dbReference type="Ensembl" id="ENSPMRT00000021075.1">
    <property type="protein sequence ID" value="ENSPMRP00000019843.1"/>
    <property type="gene ID" value="ENSPMRG00000012936.1"/>
</dbReference>
<evidence type="ECO:0000256" key="1">
    <source>
        <dbReference type="SAM" id="Phobius"/>
    </source>
</evidence>
<reference evidence="2 3" key="1">
    <citation type="journal article" date="2019" name="Proc. Natl. Acad. Sci. U.S.A.">
        <title>Regulatory changes in pterin and carotenoid genes underlie balanced color polymorphisms in the wall lizard.</title>
        <authorList>
            <person name="Andrade P."/>
            <person name="Pinho C."/>
            <person name="Perez I de Lanuza G."/>
            <person name="Afonso S."/>
            <person name="Brejcha J."/>
            <person name="Rubin C.J."/>
            <person name="Wallerman O."/>
            <person name="Pereira P."/>
            <person name="Sabatino S.J."/>
            <person name="Bellati A."/>
            <person name="Pellitteri-Rosa D."/>
            <person name="Bosakova Z."/>
            <person name="Bunikis I."/>
            <person name="Carretero M.A."/>
            <person name="Feiner N."/>
            <person name="Marsik P."/>
            <person name="Pauperio F."/>
            <person name="Salvi D."/>
            <person name="Soler L."/>
            <person name="While G.M."/>
            <person name="Uller T."/>
            <person name="Font E."/>
            <person name="Andersson L."/>
            <person name="Carneiro M."/>
        </authorList>
    </citation>
    <scope>NUCLEOTIDE SEQUENCE</scope>
</reference>
<dbReference type="Proteomes" id="UP000472272">
    <property type="component" value="Chromosome 12"/>
</dbReference>
<reference evidence="2" key="3">
    <citation type="submission" date="2025-09" db="UniProtKB">
        <authorList>
            <consortium name="Ensembl"/>
        </authorList>
    </citation>
    <scope>IDENTIFICATION</scope>
</reference>
<name>A0A670J5Q1_PODMU</name>
<reference evidence="2" key="2">
    <citation type="submission" date="2025-08" db="UniProtKB">
        <authorList>
            <consortium name="Ensembl"/>
        </authorList>
    </citation>
    <scope>IDENTIFICATION</scope>
</reference>
<proteinExistence type="predicted"/>
<evidence type="ECO:0000313" key="3">
    <source>
        <dbReference type="Proteomes" id="UP000472272"/>
    </source>
</evidence>
<dbReference type="AlphaFoldDB" id="A0A670J5Q1"/>
<keyword evidence="1" id="KW-0472">Membrane</keyword>
<accession>A0A670J5Q1</accession>
<protein>
    <submittedName>
        <fullName evidence="2">Uncharacterized protein</fullName>
    </submittedName>
</protein>
<keyword evidence="1" id="KW-1133">Transmembrane helix</keyword>
<keyword evidence="3" id="KW-1185">Reference proteome</keyword>
<organism evidence="2 3">
    <name type="scientific">Podarcis muralis</name>
    <name type="common">Wall lizard</name>
    <name type="synonym">Lacerta muralis</name>
    <dbReference type="NCBI Taxonomy" id="64176"/>
    <lineage>
        <taxon>Eukaryota</taxon>
        <taxon>Metazoa</taxon>
        <taxon>Chordata</taxon>
        <taxon>Craniata</taxon>
        <taxon>Vertebrata</taxon>
        <taxon>Euteleostomi</taxon>
        <taxon>Lepidosauria</taxon>
        <taxon>Squamata</taxon>
        <taxon>Bifurcata</taxon>
        <taxon>Unidentata</taxon>
        <taxon>Episquamata</taxon>
        <taxon>Laterata</taxon>
        <taxon>Lacertibaenia</taxon>
        <taxon>Lacertidae</taxon>
        <taxon>Podarcis</taxon>
    </lineage>
</organism>
<sequence length="84" mass="9676">MRLGEPALCNTGHYHPLRFCLALKPRMLEIMGSHEQESIFPKSTNQTLPSRLYPVIIYIIDVCGSVFILIYVYFLSLSFVFAQH</sequence>